<keyword evidence="4 5" id="KW-0472">Membrane</keyword>
<gene>
    <name evidence="6" type="ORF">METZ01_LOCUS280261</name>
</gene>
<dbReference type="Gene3D" id="1.20.1300.10">
    <property type="entry name" value="Fumarate reductase/succinate dehydrogenase, transmembrane subunit"/>
    <property type="match status" value="1"/>
</dbReference>
<dbReference type="AlphaFoldDB" id="A0A382KXD8"/>
<name>A0A382KXD8_9ZZZZ</name>
<dbReference type="GO" id="GO:0016020">
    <property type="term" value="C:membrane"/>
    <property type="evidence" value="ECO:0007669"/>
    <property type="project" value="InterPro"/>
</dbReference>
<keyword evidence="1" id="KW-1003">Cell membrane</keyword>
<dbReference type="Pfam" id="PF02300">
    <property type="entry name" value="Fumarate_red_C"/>
    <property type="match status" value="1"/>
</dbReference>
<feature type="transmembrane region" description="Helical" evidence="5">
    <location>
        <begin position="7"/>
        <end position="24"/>
    </location>
</feature>
<evidence type="ECO:0000256" key="5">
    <source>
        <dbReference type="SAM" id="Phobius"/>
    </source>
</evidence>
<reference evidence="6" key="1">
    <citation type="submission" date="2018-05" db="EMBL/GenBank/DDBJ databases">
        <authorList>
            <person name="Lanie J.A."/>
            <person name="Ng W.-L."/>
            <person name="Kazmierczak K.M."/>
            <person name="Andrzejewski T.M."/>
            <person name="Davidsen T.M."/>
            <person name="Wayne K.J."/>
            <person name="Tettelin H."/>
            <person name="Glass J.I."/>
            <person name="Rusch D."/>
            <person name="Podicherti R."/>
            <person name="Tsui H.-C.T."/>
            <person name="Winkler M.E."/>
        </authorList>
    </citation>
    <scope>NUCLEOTIDE SEQUENCE</scope>
</reference>
<keyword evidence="2 5" id="KW-0812">Transmembrane</keyword>
<accession>A0A382KXD8</accession>
<sequence>MIRELTSIFVAGYCVFLLVFIYKLTQGADVYGNFIDVLKSPSSVALHLIALAFVLYHTITWFNLTPKILVLYKGEERISQGLVAGTFYAGWVVVSVIVALFVLGI</sequence>
<evidence type="ECO:0000256" key="4">
    <source>
        <dbReference type="ARBA" id="ARBA00023136"/>
    </source>
</evidence>
<evidence type="ECO:0000256" key="1">
    <source>
        <dbReference type="ARBA" id="ARBA00022475"/>
    </source>
</evidence>
<dbReference type="InterPro" id="IPR003510">
    <property type="entry name" value="Fumarate_red_C"/>
</dbReference>
<keyword evidence="3 5" id="KW-1133">Transmembrane helix</keyword>
<dbReference type="EMBL" id="UINC01082544">
    <property type="protein sequence ID" value="SVC27407.1"/>
    <property type="molecule type" value="Genomic_DNA"/>
</dbReference>
<evidence type="ECO:0008006" key="7">
    <source>
        <dbReference type="Google" id="ProtNLM"/>
    </source>
</evidence>
<feature type="transmembrane region" description="Helical" evidence="5">
    <location>
        <begin position="82"/>
        <end position="103"/>
    </location>
</feature>
<dbReference type="InterPro" id="IPR034804">
    <property type="entry name" value="SQR/QFR_C/D"/>
</dbReference>
<proteinExistence type="predicted"/>
<evidence type="ECO:0000313" key="6">
    <source>
        <dbReference type="EMBL" id="SVC27407.1"/>
    </source>
</evidence>
<evidence type="ECO:0000256" key="3">
    <source>
        <dbReference type="ARBA" id="ARBA00022989"/>
    </source>
</evidence>
<protein>
    <recommendedName>
        <fullName evidence="7">Fumarate reductase subunit C</fullName>
    </recommendedName>
</protein>
<evidence type="ECO:0000256" key="2">
    <source>
        <dbReference type="ARBA" id="ARBA00022692"/>
    </source>
</evidence>
<dbReference type="SUPFAM" id="SSF81343">
    <property type="entry name" value="Fumarate reductase respiratory complex transmembrane subunits"/>
    <property type="match status" value="1"/>
</dbReference>
<organism evidence="6">
    <name type="scientific">marine metagenome</name>
    <dbReference type="NCBI Taxonomy" id="408172"/>
    <lineage>
        <taxon>unclassified sequences</taxon>
        <taxon>metagenomes</taxon>
        <taxon>ecological metagenomes</taxon>
    </lineage>
</organism>
<feature type="transmembrane region" description="Helical" evidence="5">
    <location>
        <begin position="44"/>
        <end position="62"/>
    </location>
</feature>